<dbReference type="AlphaFoldDB" id="A0A8W8IKW7"/>
<dbReference type="Proteomes" id="UP000005408">
    <property type="component" value="Unassembled WGS sequence"/>
</dbReference>
<sequence length="163" mass="18576">MSSSKIVSDDYREIDFKIHYDYYGEKRCTMIGVSLRELLSLGYVGLEGLIQSQIRYLGRMPVLRIMYKDDENDFIDMMENNFKKFIRQVRSIQICDRAVVNLKVTEGSSPAGNKVGISDDRSKSKCVNVEQDPGPQARKGLDFPTLSQDSEAKSPQCLPPKKR</sequence>
<evidence type="ECO:0000313" key="3">
    <source>
        <dbReference type="Proteomes" id="UP000005408"/>
    </source>
</evidence>
<name>A0A8W8IKW7_MAGGI</name>
<keyword evidence="3" id="KW-1185">Reference proteome</keyword>
<proteinExistence type="predicted"/>
<evidence type="ECO:0000256" key="1">
    <source>
        <dbReference type="SAM" id="MobiDB-lite"/>
    </source>
</evidence>
<accession>A0A8W8IKW7</accession>
<organism evidence="2 3">
    <name type="scientific">Magallana gigas</name>
    <name type="common">Pacific oyster</name>
    <name type="synonym">Crassostrea gigas</name>
    <dbReference type="NCBI Taxonomy" id="29159"/>
    <lineage>
        <taxon>Eukaryota</taxon>
        <taxon>Metazoa</taxon>
        <taxon>Spiralia</taxon>
        <taxon>Lophotrochozoa</taxon>
        <taxon>Mollusca</taxon>
        <taxon>Bivalvia</taxon>
        <taxon>Autobranchia</taxon>
        <taxon>Pteriomorphia</taxon>
        <taxon>Ostreida</taxon>
        <taxon>Ostreoidea</taxon>
        <taxon>Ostreidae</taxon>
        <taxon>Magallana</taxon>
    </lineage>
</organism>
<protein>
    <submittedName>
        <fullName evidence="2">Uncharacterized protein</fullName>
    </submittedName>
</protein>
<feature type="region of interest" description="Disordered" evidence="1">
    <location>
        <begin position="109"/>
        <end position="163"/>
    </location>
</feature>
<evidence type="ECO:0000313" key="2">
    <source>
        <dbReference type="EnsemblMetazoa" id="G14583.1:cds"/>
    </source>
</evidence>
<reference evidence="2" key="1">
    <citation type="submission" date="2022-08" db="UniProtKB">
        <authorList>
            <consortium name="EnsemblMetazoa"/>
        </authorList>
    </citation>
    <scope>IDENTIFICATION</scope>
    <source>
        <strain evidence="2">05x7-T-G4-1.051#20</strain>
    </source>
</reference>
<dbReference type="EnsemblMetazoa" id="G14583.1">
    <property type="protein sequence ID" value="G14583.1:cds"/>
    <property type="gene ID" value="G14583"/>
</dbReference>